<evidence type="ECO:0000256" key="2">
    <source>
        <dbReference type="ARBA" id="ARBA00012758"/>
    </source>
</evidence>
<dbReference type="Proteomes" id="UP000481087">
    <property type="component" value="Unassembled WGS sequence"/>
</dbReference>
<dbReference type="SUPFAM" id="SSF75005">
    <property type="entry name" value="Arabinanase/levansucrase/invertase"/>
    <property type="match status" value="1"/>
</dbReference>
<dbReference type="CDD" id="cd08996">
    <property type="entry name" value="GH32_FFase"/>
    <property type="match status" value="1"/>
</dbReference>
<evidence type="ECO:0000259" key="7">
    <source>
        <dbReference type="Pfam" id="PF08244"/>
    </source>
</evidence>
<evidence type="ECO:0000259" key="6">
    <source>
        <dbReference type="Pfam" id="PF00251"/>
    </source>
</evidence>
<dbReference type="RefSeq" id="WP_161409534.1">
    <property type="nucleotide sequence ID" value="NZ_WTUZ01000022.1"/>
</dbReference>
<feature type="domain" description="Glycosyl hydrolase family 32 C-terminal" evidence="7">
    <location>
        <begin position="302"/>
        <end position="453"/>
    </location>
</feature>
<keyword evidence="9" id="KW-1185">Reference proteome</keyword>
<protein>
    <recommendedName>
        <fullName evidence="2">beta-fructofuranosidase</fullName>
        <ecNumber evidence="2">3.2.1.26</ecNumber>
    </recommendedName>
</protein>
<evidence type="ECO:0000256" key="5">
    <source>
        <dbReference type="RuleBase" id="RU362110"/>
    </source>
</evidence>
<keyword evidence="3 5" id="KW-0378">Hydrolase</keyword>
<dbReference type="InterPro" id="IPR013148">
    <property type="entry name" value="Glyco_hydro_32_N"/>
</dbReference>
<evidence type="ECO:0000313" key="9">
    <source>
        <dbReference type="Proteomes" id="UP000481087"/>
    </source>
</evidence>
<dbReference type="Pfam" id="PF08244">
    <property type="entry name" value="Glyco_hydro_32C"/>
    <property type="match status" value="1"/>
</dbReference>
<dbReference type="Gene3D" id="2.60.120.560">
    <property type="entry name" value="Exo-inulinase, domain 1"/>
    <property type="match status" value="1"/>
</dbReference>
<reference evidence="8 9" key="1">
    <citation type="submission" date="2019-12" db="EMBL/GenBank/DDBJ databases">
        <title>Paenibacillus sp. nov. sp. isolated from soil.</title>
        <authorList>
            <person name="Kim J."/>
            <person name="Jeong S.E."/>
            <person name="Jung H.S."/>
            <person name="Jeon C.O."/>
        </authorList>
    </citation>
    <scope>NUCLEOTIDE SEQUENCE [LARGE SCALE GENOMIC DNA]</scope>
    <source>
        <strain evidence="8 9">5J-6</strain>
    </source>
</reference>
<accession>A0A6L8V569</accession>
<dbReference type="SUPFAM" id="SSF49899">
    <property type="entry name" value="Concanavalin A-like lectins/glucanases"/>
    <property type="match status" value="1"/>
</dbReference>
<sequence length="463" mass="52488">MDRYRPRYHFTAQRNWMNDPNGPFQRDGVYHLFYQHNPSKPEWGDIHWGHATSTDLVNWTHKPIALAPSRELGEVHVFSGCSVVNGDEVIQFYTSIGDGDRNPTNGAQQWMSRGTDMTTWVKPDINPVLTAMIHGELDVTEWRDPFVWREQDGWRMLLGGSAEGKGSSFIYRSEDLENWSYIGIFHQGDEQIWECPHIFRFGDKAVVFYSPSKQVRYISGTFSGDKLTDVRKHGTVDYSGFEGYYASTGFVDEQGRRVMHGWIPEGRGEEFPVFLNWAGALALPRIVELKENGAIAMVPVPELETLRGEKFGLENIRAKQDPVNTGVRSTCFESLLTVDRTELEKGELVVSVFVSPCRSERTDVRLNLKANTVEIDRSKSSLFPNVHKTPVRGELPAGESTVNLRIFADQSIIEVFVDDETCLTARAYPSLEDSDGFEISSSSELVVSRMDIWKMNAANIFPL</sequence>
<feature type="domain" description="Glycosyl hydrolase family 32 N-terminal" evidence="6">
    <location>
        <begin position="9"/>
        <end position="293"/>
    </location>
</feature>
<dbReference type="EMBL" id="WTUZ01000022">
    <property type="protein sequence ID" value="MZQ85364.1"/>
    <property type="molecule type" value="Genomic_DNA"/>
</dbReference>
<evidence type="ECO:0000256" key="1">
    <source>
        <dbReference type="ARBA" id="ARBA00009902"/>
    </source>
</evidence>
<evidence type="ECO:0000313" key="8">
    <source>
        <dbReference type="EMBL" id="MZQ85364.1"/>
    </source>
</evidence>
<evidence type="ECO:0000256" key="4">
    <source>
        <dbReference type="ARBA" id="ARBA00023295"/>
    </source>
</evidence>
<comment type="similarity">
    <text evidence="1 5">Belongs to the glycosyl hydrolase 32 family.</text>
</comment>
<dbReference type="SMART" id="SM00640">
    <property type="entry name" value="Glyco_32"/>
    <property type="match status" value="1"/>
</dbReference>
<name>A0A6L8V569_9BACL</name>
<dbReference type="InterPro" id="IPR013320">
    <property type="entry name" value="ConA-like_dom_sf"/>
</dbReference>
<evidence type="ECO:0000256" key="3">
    <source>
        <dbReference type="ARBA" id="ARBA00022801"/>
    </source>
</evidence>
<dbReference type="InterPro" id="IPR001362">
    <property type="entry name" value="Glyco_hydro_32"/>
</dbReference>
<dbReference type="PANTHER" id="PTHR43101">
    <property type="entry name" value="BETA-FRUCTOSIDASE"/>
    <property type="match status" value="1"/>
</dbReference>
<dbReference type="PANTHER" id="PTHR43101:SF1">
    <property type="entry name" value="BETA-FRUCTOSIDASE"/>
    <property type="match status" value="1"/>
</dbReference>
<dbReference type="InterPro" id="IPR023296">
    <property type="entry name" value="Glyco_hydro_beta-prop_sf"/>
</dbReference>
<dbReference type="GO" id="GO:0005975">
    <property type="term" value="P:carbohydrate metabolic process"/>
    <property type="evidence" value="ECO:0007669"/>
    <property type="project" value="InterPro"/>
</dbReference>
<dbReference type="Gene3D" id="2.115.10.20">
    <property type="entry name" value="Glycosyl hydrolase domain, family 43"/>
    <property type="match status" value="1"/>
</dbReference>
<proteinExistence type="inferred from homology"/>
<dbReference type="InterPro" id="IPR013189">
    <property type="entry name" value="Glyco_hydro_32_C"/>
</dbReference>
<gene>
    <name evidence="8" type="ORF">GQF01_24915</name>
</gene>
<keyword evidence="4 5" id="KW-0326">Glycosidase</keyword>
<dbReference type="Pfam" id="PF00251">
    <property type="entry name" value="Glyco_hydro_32N"/>
    <property type="match status" value="1"/>
</dbReference>
<dbReference type="GO" id="GO:0004564">
    <property type="term" value="F:beta-fructofuranosidase activity"/>
    <property type="evidence" value="ECO:0007669"/>
    <property type="project" value="UniProtKB-EC"/>
</dbReference>
<organism evidence="8 9">
    <name type="scientific">Paenibacillus silvestris</name>
    <dbReference type="NCBI Taxonomy" id="2606219"/>
    <lineage>
        <taxon>Bacteria</taxon>
        <taxon>Bacillati</taxon>
        <taxon>Bacillota</taxon>
        <taxon>Bacilli</taxon>
        <taxon>Bacillales</taxon>
        <taxon>Paenibacillaceae</taxon>
        <taxon>Paenibacillus</taxon>
    </lineage>
</organism>
<comment type="caution">
    <text evidence="8">The sequence shown here is derived from an EMBL/GenBank/DDBJ whole genome shotgun (WGS) entry which is preliminary data.</text>
</comment>
<dbReference type="InterPro" id="IPR051214">
    <property type="entry name" value="GH32_Enzymes"/>
</dbReference>
<dbReference type="AlphaFoldDB" id="A0A6L8V569"/>
<dbReference type="EC" id="3.2.1.26" evidence="2"/>